<dbReference type="AlphaFoldDB" id="A0A225STU8"/>
<sequence length="150" mass="16497">MLKNLHPLLNADVLYALRAMGHGDELVLCDANFPADSVARQTVLGKVLRIDGVGTTEAARAILSVLPLDNAVEQPVRRMEIMGEPATIPPVQQELQHEVNQAEGRERPLGSIERFAFYEAAKKAYCVIATGERRFYGCFLLKKGVLPPEA</sequence>
<dbReference type="EMBL" id="NJGV01000009">
    <property type="protein sequence ID" value="OWY34591.1"/>
    <property type="molecule type" value="Genomic_DNA"/>
</dbReference>
<comment type="catalytic activity">
    <reaction evidence="3">
        <text>alpha-L-fucose = beta-L-fucose</text>
        <dbReference type="Rhea" id="RHEA:25580"/>
        <dbReference type="ChEBI" id="CHEBI:42548"/>
        <dbReference type="ChEBI" id="CHEBI:42589"/>
        <dbReference type="EC" id="5.1.3.29"/>
    </reaction>
</comment>
<evidence type="ECO:0000313" key="5">
    <source>
        <dbReference type="Proteomes" id="UP000214747"/>
    </source>
</evidence>
<dbReference type="RefSeq" id="WP_088755367.1">
    <property type="nucleotide sequence ID" value="NZ_JARJFG010000028.1"/>
</dbReference>
<gene>
    <name evidence="4" type="ORF">CEJ45_12175</name>
</gene>
<protein>
    <submittedName>
        <fullName evidence="4">Ribose ABC transporter</fullName>
    </submittedName>
</protein>
<dbReference type="Proteomes" id="UP000214747">
    <property type="component" value="Unassembled WGS sequence"/>
</dbReference>
<evidence type="ECO:0000256" key="1">
    <source>
        <dbReference type="ARBA" id="ARBA00000223"/>
    </source>
</evidence>
<dbReference type="InterPro" id="IPR023750">
    <property type="entry name" value="RbsD-like_sf"/>
</dbReference>
<dbReference type="InterPro" id="IPR050443">
    <property type="entry name" value="RbsD/FucU_mutarotase"/>
</dbReference>
<dbReference type="GO" id="GO:0062193">
    <property type="term" value="F:D-ribose pyranase activity"/>
    <property type="evidence" value="ECO:0007669"/>
    <property type="project" value="UniProtKB-EC"/>
</dbReference>
<evidence type="ECO:0000256" key="3">
    <source>
        <dbReference type="ARBA" id="ARBA00036324"/>
    </source>
</evidence>
<comment type="catalytic activity">
    <reaction evidence="1">
        <text>beta-D-ribopyranose = beta-D-ribofuranose</text>
        <dbReference type="Rhea" id="RHEA:25432"/>
        <dbReference type="ChEBI" id="CHEBI:27476"/>
        <dbReference type="ChEBI" id="CHEBI:47002"/>
        <dbReference type="EC" id="5.4.99.62"/>
    </reaction>
</comment>
<organism evidence="4 5">
    <name type="scientific">Herbaspirillum aquaticum</name>
    <dbReference type="NCBI Taxonomy" id="568783"/>
    <lineage>
        <taxon>Bacteria</taxon>
        <taxon>Pseudomonadati</taxon>
        <taxon>Pseudomonadota</taxon>
        <taxon>Betaproteobacteria</taxon>
        <taxon>Burkholderiales</taxon>
        <taxon>Oxalobacteraceae</taxon>
        <taxon>Herbaspirillum</taxon>
    </lineage>
</organism>
<dbReference type="Pfam" id="PF05025">
    <property type="entry name" value="RbsD_FucU"/>
    <property type="match status" value="1"/>
</dbReference>
<dbReference type="Gene3D" id="3.40.1650.10">
    <property type="entry name" value="RbsD-like domain"/>
    <property type="match status" value="1"/>
</dbReference>
<evidence type="ECO:0000256" key="2">
    <source>
        <dbReference type="ARBA" id="ARBA00023235"/>
    </source>
</evidence>
<accession>A0A225STU8</accession>
<dbReference type="GO" id="GO:0006004">
    <property type="term" value="P:fucose metabolic process"/>
    <property type="evidence" value="ECO:0007669"/>
    <property type="project" value="TreeGrafter"/>
</dbReference>
<comment type="caution">
    <text evidence="4">The sequence shown here is derived from an EMBL/GenBank/DDBJ whole genome shotgun (WGS) entry which is preliminary data.</text>
</comment>
<keyword evidence="5" id="KW-1185">Reference proteome</keyword>
<name>A0A225STU8_9BURK</name>
<reference evidence="4 5" key="1">
    <citation type="journal article" date="2010" name="Int. J. Syst. Evol. Microbiol.">
        <title>Reclassification of Herbaspirillum putei as a later heterotypic synonym of Herbaspirillum huttiense, with the description of H. huttiense subsp. huttiense subsp. nov. and H. huttiense subsp. putei subsp. nov., comb. nov., and description of Herbaspirillum aquaticum sp. nov.</title>
        <authorList>
            <person name="Dobritsa A.P."/>
            <person name="Reddy M.C."/>
            <person name="Samadpour M."/>
        </authorList>
    </citation>
    <scope>NUCLEOTIDE SEQUENCE [LARGE SCALE GENOMIC DNA]</scope>
    <source>
        <strain evidence="4 5">IEH 4430</strain>
    </source>
</reference>
<dbReference type="InterPro" id="IPR007721">
    <property type="entry name" value="RbsD_FucU"/>
</dbReference>
<dbReference type="GO" id="GO:0042806">
    <property type="term" value="F:fucose binding"/>
    <property type="evidence" value="ECO:0007669"/>
    <property type="project" value="TreeGrafter"/>
</dbReference>
<dbReference type="PANTHER" id="PTHR31690">
    <property type="entry name" value="FUCOSE MUTAROTASE"/>
    <property type="match status" value="1"/>
</dbReference>
<keyword evidence="2" id="KW-0413">Isomerase</keyword>
<dbReference type="GO" id="GO:0036373">
    <property type="term" value="F:L-fucose mutarotase activity"/>
    <property type="evidence" value="ECO:0007669"/>
    <property type="project" value="UniProtKB-EC"/>
</dbReference>
<dbReference type="PANTHER" id="PTHR31690:SF4">
    <property type="entry name" value="FUCOSE MUTAROTASE"/>
    <property type="match status" value="1"/>
</dbReference>
<dbReference type="SUPFAM" id="SSF102546">
    <property type="entry name" value="RbsD-like"/>
    <property type="match status" value="1"/>
</dbReference>
<proteinExistence type="predicted"/>
<evidence type="ECO:0000313" key="4">
    <source>
        <dbReference type="EMBL" id="OWY34591.1"/>
    </source>
</evidence>